<evidence type="ECO:0000313" key="4">
    <source>
        <dbReference type="EMBL" id="CAA0197410.1"/>
    </source>
</evidence>
<keyword evidence="3" id="KW-0687">Ribonucleoprotein</keyword>
<dbReference type="EMBL" id="CACSHJ010000087">
    <property type="protein sequence ID" value="CAA0197410.1"/>
    <property type="molecule type" value="Genomic_DNA"/>
</dbReference>
<proteinExistence type="inferred from homology"/>
<dbReference type="FunFam" id="3.100.10.10:FF:000037">
    <property type="match status" value="1"/>
</dbReference>
<reference evidence="4 5" key="1">
    <citation type="submission" date="2019-12" db="EMBL/GenBank/DDBJ databases">
        <authorList>
            <person name="Jiao W.-B."/>
            <person name="Schneeberger K."/>
        </authorList>
    </citation>
    <scope>NUCLEOTIDE SEQUENCE [LARGE SCALE GENOMIC DNA]</scope>
    <source>
        <strain evidence="5">cv. C24</strain>
    </source>
</reference>
<dbReference type="Proteomes" id="UP000434276">
    <property type="component" value="Unassembled WGS sequence"/>
</dbReference>
<dbReference type="OrthoDB" id="1030518at2759"/>
<dbReference type="OMA" id="GMRHHHL"/>
<dbReference type="KEGG" id="ath:AT1G12960"/>
<evidence type="ECO:0000256" key="1">
    <source>
        <dbReference type="ARBA" id="ARBA00007320"/>
    </source>
</evidence>
<dbReference type="ExpressionAtlas" id="A0A5S9U5W5">
    <property type="expression patterns" value="baseline and differential"/>
</dbReference>
<accession>A0A5S9U5W5</accession>
<dbReference type="RefSeq" id="NP_172756.1">
    <property type="nucleotide sequence ID" value="NM_101167.1"/>
</dbReference>
<dbReference type="Gene3D" id="3.100.10.10">
    <property type="match status" value="2"/>
</dbReference>
<keyword evidence="2" id="KW-0689">Ribosomal protein</keyword>
<name>A0A5S9U5W5_ARATH</name>
<protein>
    <recommendedName>
        <fullName evidence="6">Ribosomal protein L18e/L15P domain-containing protein</fullName>
    </recommendedName>
</protein>
<dbReference type="SMR" id="A0A5S9U5W5"/>
<dbReference type="InterPro" id="IPR036227">
    <property type="entry name" value="Ribosomal_uL15/eL18_sf"/>
</dbReference>
<dbReference type="PANTHER" id="PTHR11721:SF3">
    <property type="entry name" value="LARGE RIBOSOMAL SUBUNIT PROTEIN UL15"/>
    <property type="match status" value="1"/>
</dbReference>
<evidence type="ECO:0000256" key="3">
    <source>
        <dbReference type="ARBA" id="ARBA00023274"/>
    </source>
</evidence>
<organism evidence="4 5">
    <name type="scientific">Arabidopsis thaliana</name>
    <name type="common">Mouse-ear cress</name>
    <dbReference type="NCBI Taxonomy" id="3702"/>
    <lineage>
        <taxon>Eukaryota</taxon>
        <taxon>Viridiplantae</taxon>
        <taxon>Streptophyta</taxon>
        <taxon>Embryophyta</taxon>
        <taxon>Tracheophyta</taxon>
        <taxon>Spermatophyta</taxon>
        <taxon>Magnoliopsida</taxon>
        <taxon>eudicotyledons</taxon>
        <taxon>Gunneridae</taxon>
        <taxon>Pentapetalae</taxon>
        <taxon>rosids</taxon>
        <taxon>malvids</taxon>
        <taxon>Brassicales</taxon>
        <taxon>Brassicaceae</taxon>
        <taxon>Camelineae</taxon>
        <taxon>Arabidopsis</taxon>
    </lineage>
</organism>
<dbReference type="AlphaFoldDB" id="A0A5S9U5W5"/>
<gene>
    <name evidence="4" type="ORF">C24_LOCUS1323</name>
</gene>
<evidence type="ECO:0000256" key="2">
    <source>
        <dbReference type="ARBA" id="ARBA00022980"/>
    </source>
</evidence>
<sequence>MTTSRKKTRNLREHVSVGHGRFGKHRKLPGSRGNAGVGMRYFHKLRNKFYCQIVNLDKLWSMVLGKGFLPENKPVVVKAKLVSNTDEKKIKEAGSAVVLTFLLY</sequence>
<evidence type="ECO:0000313" key="5">
    <source>
        <dbReference type="Proteomes" id="UP000434276"/>
    </source>
</evidence>
<comment type="similarity">
    <text evidence="1">Belongs to the universal ribosomal protein uL15 family.</text>
</comment>
<dbReference type="SUPFAM" id="SSF52080">
    <property type="entry name" value="Ribosomal proteins L15p and L18e"/>
    <property type="match status" value="1"/>
</dbReference>
<dbReference type="GO" id="GO:1990904">
    <property type="term" value="C:ribonucleoprotein complex"/>
    <property type="evidence" value="ECO:0007669"/>
    <property type="project" value="UniProtKB-KW"/>
</dbReference>
<dbReference type="GO" id="GO:0005840">
    <property type="term" value="C:ribosome"/>
    <property type="evidence" value="ECO:0007669"/>
    <property type="project" value="UniProtKB-KW"/>
</dbReference>
<evidence type="ECO:0008006" key="6">
    <source>
        <dbReference type="Google" id="ProtNLM"/>
    </source>
</evidence>
<dbReference type="PANTHER" id="PTHR11721">
    <property type="entry name" value="60S RIBOSOMAL PROTEIN L27A"/>
    <property type="match status" value="1"/>
</dbReference>